<evidence type="ECO:0000256" key="2">
    <source>
        <dbReference type="ARBA" id="ARBA00022741"/>
    </source>
</evidence>
<evidence type="ECO:0000259" key="5">
    <source>
        <dbReference type="Pfam" id="PF12945"/>
    </source>
</evidence>
<evidence type="ECO:0000313" key="6">
    <source>
        <dbReference type="EMBL" id="APW38153.1"/>
    </source>
</evidence>
<dbReference type="Pfam" id="PF12945">
    <property type="entry name" value="PilZNR"/>
    <property type="match status" value="1"/>
</dbReference>
<dbReference type="GO" id="GO:0035438">
    <property type="term" value="F:cyclic-di-GMP binding"/>
    <property type="evidence" value="ECO:0007669"/>
    <property type="project" value="InterPro"/>
</dbReference>
<evidence type="ECO:0008006" key="8">
    <source>
        <dbReference type="Google" id="ProtNLM"/>
    </source>
</evidence>
<dbReference type="RefSeq" id="WP_076200032.1">
    <property type="nucleotide sequence ID" value="NZ_CP019236.1"/>
</dbReference>
<reference evidence="6 7" key="1">
    <citation type="submission" date="2017-01" db="EMBL/GenBank/DDBJ databases">
        <authorList>
            <person name="Mah S.A."/>
            <person name="Swanson W.J."/>
            <person name="Moy G.W."/>
            <person name="Vacquier V.D."/>
        </authorList>
    </citation>
    <scope>NUCLEOTIDE SEQUENCE [LARGE SCALE GENOMIC DNA]</scope>
    <source>
        <strain evidence="6 7">DCY110</strain>
    </source>
</reference>
<feature type="domain" description="PilZ" evidence="4">
    <location>
        <begin position="108"/>
        <end position="223"/>
    </location>
</feature>
<dbReference type="Gene3D" id="2.30.110.10">
    <property type="entry name" value="Electron Transport, Fmn-binding Protein, Chain A"/>
    <property type="match status" value="1"/>
</dbReference>
<keyword evidence="2" id="KW-0547">Nucleotide-binding</keyword>
<evidence type="ECO:0000259" key="4">
    <source>
        <dbReference type="Pfam" id="PF07238"/>
    </source>
</evidence>
<keyword evidence="3" id="KW-0975">Bacterial flagellum</keyword>
<dbReference type="Proteomes" id="UP000186609">
    <property type="component" value="Chromosome"/>
</dbReference>
<proteinExistence type="predicted"/>
<evidence type="ECO:0000313" key="7">
    <source>
        <dbReference type="Proteomes" id="UP000186609"/>
    </source>
</evidence>
<keyword evidence="1" id="KW-0973">c-di-GMP</keyword>
<organism evidence="6 7">
    <name type="scientific">Rhodoferax koreensis</name>
    <dbReference type="NCBI Taxonomy" id="1842727"/>
    <lineage>
        <taxon>Bacteria</taxon>
        <taxon>Pseudomonadati</taxon>
        <taxon>Pseudomonadota</taxon>
        <taxon>Betaproteobacteria</taxon>
        <taxon>Burkholderiales</taxon>
        <taxon>Comamonadaceae</taxon>
        <taxon>Rhodoferax</taxon>
    </lineage>
</organism>
<sequence>MVKKSNIEFEDMNLQIGVRLQIMLSEVSNPTVHYTTLIGFVSGEYLLLKIPQENDKPVAMKNGDPVVIRVFSGVSVYTFSSKVQAIQHAPYASMYLDFPGAIQKVGLRKAVRVKANLPVKIKSATDPNVFKMATLSDISLTGALVSTARPLGGAGDTINIEFSLRDQTSNQDVTIATTASIRSVQQSAGSTEDGASFHTVYSHGINFHDIDMAHQVILQNFVYETLLIHRT</sequence>
<dbReference type="STRING" id="1842727.RD110_13885"/>
<protein>
    <recommendedName>
        <fullName evidence="8">Flagellar brake protein</fullName>
    </recommendedName>
</protein>
<keyword evidence="7" id="KW-1185">Reference proteome</keyword>
<dbReference type="OrthoDB" id="8526570at2"/>
<dbReference type="EMBL" id="CP019236">
    <property type="protein sequence ID" value="APW38153.1"/>
    <property type="molecule type" value="Genomic_DNA"/>
</dbReference>
<accession>A0A1P8JWL7</accession>
<dbReference type="Gene3D" id="2.40.10.220">
    <property type="entry name" value="predicted glycosyltransferase like domains"/>
    <property type="match status" value="1"/>
</dbReference>
<dbReference type="SUPFAM" id="SSF141371">
    <property type="entry name" value="PilZ domain-like"/>
    <property type="match status" value="2"/>
</dbReference>
<dbReference type="InterPro" id="IPR009875">
    <property type="entry name" value="PilZ_domain"/>
</dbReference>
<dbReference type="Pfam" id="PF07238">
    <property type="entry name" value="PilZ"/>
    <property type="match status" value="1"/>
</dbReference>
<gene>
    <name evidence="6" type="ORF">RD110_13885</name>
</gene>
<evidence type="ECO:0000256" key="3">
    <source>
        <dbReference type="ARBA" id="ARBA00023143"/>
    </source>
</evidence>
<dbReference type="InterPro" id="IPR012349">
    <property type="entry name" value="Split_barrel_FMN-bd"/>
</dbReference>
<dbReference type="InterPro" id="IPR009926">
    <property type="entry name" value="T3SS_YcgR_PilZN"/>
</dbReference>
<evidence type="ECO:0000256" key="1">
    <source>
        <dbReference type="ARBA" id="ARBA00022636"/>
    </source>
</evidence>
<dbReference type="AlphaFoldDB" id="A0A1P8JWL7"/>
<name>A0A1P8JWL7_9BURK</name>
<feature type="domain" description="Type III secretion system flagellar brake protein YcgR PilZN" evidence="5">
    <location>
        <begin position="15"/>
        <end position="99"/>
    </location>
</feature>
<dbReference type="KEGG" id="rhy:RD110_13885"/>